<evidence type="ECO:0000313" key="9">
    <source>
        <dbReference type="EMBL" id="GHP04353.1"/>
    </source>
</evidence>
<dbReference type="PANTHER" id="PTHR48012:SF2">
    <property type="entry name" value="STERILE20-LIKE KINASE, ISOFORM B"/>
    <property type="match status" value="1"/>
</dbReference>
<dbReference type="InterPro" id="IPR011009">
    <property type="entry name" value="Kinase-like_dom_sf"/>
</dbReference>
<protein>
    <recommendedName>
        <fullName evidence="1">non-specific serine/threonine protein kinase</fullName>
        <ecNumber evidence="1">2.7.11.1</ecNumber>
    </recommendedName>
</protein>
<dbReference type="GO" id="GO:0004674">
    <property type="term" value="F:protein serine/threonine kinase activity"/>
    <property type="evidence" value="ECO:0007669"/>
    <property type="project" value="UniProtKB-EC"/>
</dbReference>
<evidence type="ECO:0000256" key="7">
    <source>
        <dbReference type="SAM" id="MobiDB-lite"/>
    </source>
</evidence>
<evidence type="ECO:0000256" key="4">
    <source>
        <dbReference type="ARBA" id="ARBA00022777"/>
    </source>
</evidence>
<dbReference type="InterPro" id="IPR050629">
    <property type="entry name" value="STE20/SPS1-PAK"/>
</dbReference>
<evidence type="ECO:0000256" key="5">
    <source>
        <dbReference type="ARBA" id="ARBA00022840"/>
    </source>
</evidence>
<evidence type="ECO:0000313" key="10">
    <source>
        <dbReference type="Proteomes" id="UP000660262"/>
    </source>
</evidence>
<feature type="domain" description="Protein kinase" evidence="8">
    <location>
        <begin position="90"/>
        <end position="377"/>
    </location>
</feature>
<dbReference type="InterPro" id="IPR000719">
    <property type="entry name" value="Prot_kinase_dom"/>
</dbReference>
<feature type="region of interest" description="Disordered" evidence="7">
    <location>
        <begin position="507"/>
        <end position="530"/>
    </location>
</feature>
<dbReference type="Pfam" id="PF00069">
    <property type="entry name" value="Pkinase"/>
    <property type="match status" value="1"/>
</dbReference>
<reference evidence="9" key="1">
    <citation type="submission" date="2020-10" db="EMBL/GenBank/DDBJ databases">
        <title>Unveiling of a novel bifunctional photoreceptor, Dualchrome1, isolated from a cosmopolitan green alga.</title>
        <authorList>
            <person name="Suzuki S."/>
            <person name="Kawachi M."/>
        </authorList>
    </citation>
    <scope>NUCLEOTIDE SEQUENCE</scope>
    <source>
        <strain evidence="9">NIES 2893</strain>
    </source>
</reference>
<accession>A0A830HCX5</accession>
<gene>
    <name evidence="9" type="ORF">PPROV_000310700</name>
</gene>
<keyword evidence="5 6" id="KW-0067">ATP-binding</keyword>
<feature type="compositionally biased region" description="Polar residues" evidence="7">
    <location>
        <begin position="507"/>
        <end position="519"/>
    </location>
</feature>
<keyword evidence="3 6" id="KW-0547">Nucleotide-binding</keyword>
<dbReference type="OrthoDB" id="248923at2759"/>
<evidence type="ECO:0000256" key="1">
    <source>
        <dbReference type="ARBA" id="ARBA00012513"/>
    </source>
</evidence>
<dbReference type="EMBL" id="BNJQ01000007">
    <property type="protein sequence ID" value="GHP04353.1"/>
    <property type="molecule type" value="Genomic_DNA"/>
</dbReference>
<dbReference type="SUPFAM" id="SSF56112">
    <property type="entry name" value="Protein kinase-like (PK-like)"/>
    <property type="match status" value="1"/>
</dbReference>
<dbReference type="InterPro" id="IPR008271">
    <property type="entry name" value="Ser/Thr_kinase_AS"/>
</dbReference>
<sequence length="754" mass="79003">MAVSTPLGEKATPLVADAPLPSLPVGLRDPGPAEGNPAMSHDSQEEPVYRTQGVPPSAANLKVKSDEQDYDEQNTNNPRTTSASALPLPVLLHPPLGRGSFGQVFRALDPVTGDVLAVKSLPISDPAERRAAAAELALLRAARHGNVVRCLGVREDVAEAPPRLPGGGEITGDDADAGAAGPKTNPAVWILMEFCSGGSVLALMRREGRPLGTQHDGEALVAYVASACLNGLAYLHSNGIIHRDLKCGNILLTRDGGVRLADFGTAAFMSTTAPGRGTFVGTPHWMAPEMVQESAYGSAVDLWALGITLIELCEGEPPRWGDAPMRVVFLIAREAPPTLREPENWSTALHRLVARVLVKDPARRWTAAKCLELSGALAPPAGCSMAMCGTDADPRAMALRARIAAAGALSEPARVDVGTADLGPTGTIASSIVERVMPSGVDGSSAQFLSIAQRLQGNKRGSSTGSSMVERLSYLAEDQMDQMSEVSTFIHSPTAYNGVPADRTVASESAHSSLASTPNKGRIGTAIPGPAMRGKATSSFMLALESLEPKSGGEGVRGVESGNMEGLESLQANPMFNSSRTMASYSPTSSGGDIAAAQHDSPYWDMPRTVTEMPSNAQAAAAAAAAMDAADAGIPPPPAPSRLVLHAADFAVDALLHGEITTVSAEHEQKTFVPAPPKFTTDADSHPPIIGNLQAALARHLHLHFTADAGRRHSERSRDAKESAARLHGAIGRAAVLLDQQLLFKEDKVKQKHL</sequence>
<keyword evidence="2" id="KW-0808">Transferase</keyword>
<evidence type="ECO:0000256" key="6">
    <source>
        <dbReference type="PROSITE-ProRule" id="PRU10141"/>
    </source>
</evidence>
<name>A0A830HCX5_9CHLO</name>
<dbReference type="Proteomes" id="UP000660262">
    <property type="component" value="Unassembled WGS sequence"/>
</dbReference>
<dbReference type="PANTHER" id="PTHR48012">
    <property type="entry name" value="STERILE20-LIKE KINASE, ISOFORM B-RELATED"/>
    <property type="match status" value="1"/>
</dbReference>
<proteinExistence type="predicted"/>
<dbReference type="EC" id="2.7.11.1" evidence="1"/>
<feature type="binding site" evidence="6">
    <location>
        <position position="119"/>
    </location>
    <ligand>
        <name>ATP</name>
        <dbReference type="ChEBI" id="CHEBI:30616"/>
    </ligand>
</feature>
<dbReference type="GO" id="GO:0005524">
    <property type="term" value="F:ATP binding"/>
    <property type="evidence" value="ECO:0007669"/>
    <property type="project" value="UniProtKB-UniRule"/>
</dbReference>
<evidence type="ECO:0000259" key="8">
    <source>
        <dbReference type="PROSITE" id="PS50011"/>
    </source>
</evidence>
<keyword evidence="4" id="KW-0418">Kinase</keyword>
<feature type="compositionally biased region" description="Polar residues" evidence="7">
    <location>
        <begin position="73"/>
        <end position="84"/>
    </location>
</feature>
<feature type="region of interest" description="Disordered" evidence="7">
    <location>
        <begin position="1"/>
        <end position="86"/>
    </location>
</feature>
<evidence type="ECO:0000256" key="3">
    <source>
        <dbReference type="ARBA" id="ARBA00022741"/>
    </source>
</evidence>
<dbReference type="Gene3D" id="1.10.510.10">
    <property type="entry name" value="Transferase(Phosphotransferase) domain 1"/>
    <property type="match status" value="1"/>
</dbReference>
<organism evidence="9 10">
    <name type="scientific">Pycnococcus provasolii</name>
    <dbReference type="NCBI Taxonomy" id="41880"/>
    <lineage>
        <taxon>Eukaryota</taxon>
        <taxon>Viridiplantae</taxon>
        <taxon>Chlorophyta</taxon>
        <taxon>Pseudoscourfieldiophyceae</taxon>
        <taxon>Pseudoscourfieldiales</taxon>
        <taxon>Pycnococcaceae</taxon>
        <taxon>Pycnococcus</taxon>
    </lineage>
</organism>
<dbReference type="SMART" id="SM00220">
    <property type="entry name" value="S_TKc"/>
    <property type="match status" value="1"/>
</dbReference>
<evidence type="ECO:0000256" key="2">
    <source>
        <dbReference type="ARBA" id="ARBA00022679"/>
    </source>
</evidence>
<dbReference type="PROSITE" id="PS50011">
    <property type="entry name" value="PROTEIN_KINASE_DOM"/>
    <property type="match status" value="1"/>
</dbReference>
<dbReference type="PROSITE" id="PS00107">
    <property type="entry name" value="PROTEIN_KINASE_ATP"/>
    <property type="match status" value="1"/>
</dbReference>
<dbReference type="GO" id="GO:0005737">
    <property type="term" value="C:cytoplasm"/>
    <property type="evidence" value="ECO:0007669"/>
    <property type="project" value="TreeGrafter"/>
</dbReference>
<dbReference type="PROSITE" id="PS00108">
    <property type="entry name" value="PROTEIN_KINASE_ST"/>
    <property type="match status" value="1"/>
</dbReference>
<keyword evidence="10" id="KW-1185">Reference proteome</keyword>
<comment type="caution">
    <text evidence="9">The sequence shown here is derived from an EMBL/GenBank/DDBJ whole genome shotgun (WGS) entry which is preliminary data.</text>
</comment>
<dbReference type="InterPro" id="IPR017441">
    <property type="entry name" value="Protein_kinase_ATP_BS"/>
</dbReference>
<dbReference type="AlphaFoldDB" id="A0A830HCX5"/>